<dbReference type="EMBL" id="CP093547">
    <property type="protein sequence ID" value="UNP31318.1"/>
    <property type="molecule type" value="Genomic_DNA"/>
</dbReference>
<protein>
    <submittedName>
        <fullName evidence="3">Beta-lactamase family protein</fullName>
    </submittedName>
</protein>
<dbReference type="Proteomes" id="UP000829194">
    <property type="component" value="Chromosome"/>
</dbReference>
<evidence type="ECO:0000256" key="1">
    <source>
        <dbReference type="SAM" id="SignalP"/>
    </source>
</evidence>
<name>A0ABY3XI44_9GAMM</name>
<reference evidence="3 4" key="1">
    <citation type="submission" date="2022-03" db="EMBL/GenBank/DDBJ databases">
        <title>Complete genome sequence of Lysobacter capsici VKM B-2533 and Lysobacter gummosus 10.1.1, promising sources of lytic agents.</title>
        <authorList>
            <person name="Tarlachkov S.V."/>
            <person name="Kudryakova I.V."/>
            <person name="Afoshin A.S."/>
            <person name="Leontyevskaya E.A."/>
            <person name="Leontyevskaya N.V."/>
        </authorList>
    </citation>
    <scope>NUCLEOTIDE SEQUENCE [LARGE SCALE GENOMIC DNA]</scope>
    <source>
        <strain evidence="3 4">10.1.1</strain>
    </source>
</reference>
<dbReference type="PANTHER" id="PTHR46825">
    <property type="entry name" value="D-ALANYL-D-ALANINE-CARBOXYPEPTIDASE/ENDOPEPTIDASE AMPH"/>
    <property type="match status" value="1"/>
</dbReference>
<sequence length="501" mass="52865">MSITPMLPSVRYPLSAACAIALFFLAAPSKAADTCDAPATDEAAATAQRILQALIDTNAVPGMGAAVWRNGRVVWTGCAGLRDVEARKPVRRDTVFRLASVSKIIAATAVAKLAEEGRLDIDAPVGGVLPWLPKPWSPVTARQLASHTSGAPHYSGNDLDVLGRVRYPTARDAVGIFSGRALLSAPGASYSYSSWGYTLLGAVIEAISGEHFLHYVKRQVTDGLAIDADGEAAAENASQLYAIEGGAIVHMPRTDMSYIWPAGGLAATPEALAQFGGRVLEHRIVGAARWQVMQQPALLASGEPARERDYEVGFGWRLGRDAGGDRIAHHAGITIGARSMLMLWPGEDTAASVLSNALWVSSMEPTTQLLAAPFRPRPAGLVTADCPVAGRMAGTLKNVRFDLEATFRLERGRCVGELAASAPLREYFAKATAWPSRSLRIVALTSDGTLSRAALATPFGLYELRALAAGRWSATLSAGATLELAMAGPEASTRSPNAGSR</sequence>
<evidence type="ECO:0000259" key="2">
    <source>
        <dbReference type="Pfam" id="PF00144"/>
    </source>
</evidence>
<proteinExistence type="predicted"/>
<dbReference type="Gene3D" id="3.40.710.10">
    <property type="entry name" value="DD-peptidase/beta-lactamase superfamily"/>
    <property type="match status" value="1"/>
</dbReference>
<evidence type="ECO:0000313" key="4">
    <source>
        <dbReference type="Proteomes" id="UP000829194"/>
    </source>
</evidence>
<dbReference type="Pfam" id="PF00144">
    <property type="entry name" value="Beta-lactamase"/>
    <property type="match status" value="1"/>
</dbReference>
<keyword evidence="4" id="KW-1185">Reference proteome</keyword>
<dbReference type="SUPFAM" id="SSF56601">
    <property type="entry name" value="beta-lactamase/transpeptidase-like"/>
    <property type="match status" value="1"/>
</dbReference>
<dbReference type="InterPro" id="IPR012338">
    <property type="entry name" value="Beta-lactam/transpept-like"/>
</dbReference>
<feature type="chain" id="PRO_5045817777" evidence="1">
    <location>
        <begin position="32"/>
        <end position="501"/>
    </location>
</feature>
<dbReference type="RefSeq" id="WP_083512405.1">
    <property type="nucleotide sequence ID" value="NZ_CP011131.1"/>
</dbReference>
<dbReference type="InterPro" id="IPR050491">
    <property type="entry name" value="AmpC-like"/>
</dbReference>
<dbReference type="PANTHER" id="PTHR46825:SF9">
    <property type="entry name" value="BETA-LACTAMASE-RELATED DOMAIN-CONTAINING PROTEIN"/>
    <property type="match status" value="1"/>
</dbReference>
<evidence type="ECO:0000313" key="3">
    <source>
        <dbReference type="EMBL" id="UNP31318.1"/>
    </source>
</evidence>
<keyword evidence="1" id="KW-0732">Signal</keyword>
<accession>A0ABY3XI44</accession>
<organism evidence="3 4">
    <name type="scientific">Lysobacter gummosus</name>
    <dbReference type="NCBI Taxonomy" id="262324"/>
    <lineage>
        <taxon>Bacteria</taxon>
        <taxon>Pseudomonadati</taxon>
        <taxon>Pseudomonadota</taxon>
        <taxon>Gammaproteobacteria</taxon>
        <taxon>Lysobacterales</taxon>
        <taxon>Lysobacteraceae</taxon>
        <taxon>Lysobacter</taxon>
    </lineage>
</organism>
<feature type="signal peptide" evidence="1">
    <location>
        <begin position="1"/>
        <end position="31"/>
    </location>
</feature>
<feature type="domain" description="Beta-lactamase-related" evidence="2">
    <location>
        <begin position="48"/>
        <end position="357"/>
    </location>
</feature>
<dbReference type="InterPro" id="IPR001466">
    <property type="entry name" value="Beta-lactam-related"/>
</dbReference>
<gene>
    <name evidence="3" type="ORF">MOV92_08805</name>
</gene>